<accession>A0A914RP42</accession>
<evidence type="ECO:0000313" key="3">
    <source>
        <dbReference type="WBParaSite" id="PEQ_0000367401-mRNA-1"/>
    </source>
</evidence>
<keyword evidence="2" id="KW-1185">Reference proteome</keyword>
<proteinExistence type="predicted"/>
<protein>
    <submittedName>
        <fullName evidence="3">Uncharacterized protein</fullName>
    </submittedName>
</protein>
<dbReference type="WBParaSite" id="PEQ_0000367401-mRNA-1">
    <property type="protein sequence ID" value="PEQ_0000367401-mRNA-1"/>
    <property type="gene ID" value="PEQ_0000367401"/>
</dbReference>
<name>A0A914RP42_PAREQ</name>
<feature type="signal peptide" evidence="1">
    <location>
        <begin position="1"/>
        <end position="24"/>
    </location>
</feature>
<evidence type="ECO:0000313" key="2">
    <source>
        <dbReference type="Proteomes" id="UP000887564"/>
    </source>
</evidence>
<evidence type="ECO:0000256" key="1">
    <source>
        <dbReference type="SAM" id="SignalP"/>
    </source>
</evidence>
<organism evidence="2 3">
    <name type="scientific">Parascaris equorum</name>
    <name type="common">Equine roundworm</name>
    <dbReference type="NCBI Taxonomy" id="6256"/>
    <lineage>
        <taxon>Eukaryota</taxon>
        <taxon>Metazoa</taxon>
        <taxon>Ecdysozoa</taxon>
        <taxon>Nematoda</taxon>
        <taxon>Chromadorea</taxon>
        <taxon>Rhabditida</taxon>
        <taxon>Spirurina</taxon>
        <taxon>Ascaridomorpha</taxon>
        <taxon>Ascaridoidea</taxon>
        <taxon>Ascarididae</taxon>
        <taxon>Parascaris</taxon>
    </lineage>
</organism>
<keyword evidence="1" id="KW-0732">Signal</keyword>
<dbReference type="AlphaFoldDB" id="A0A914RP42"/>
<reference evidence="3" key="1">
    <citation type="submission" date="2022-11" db="UniProtKB">
        <authorList>
            <consortium name="WormBaseParasite"/>
        </authorList>
    </citation>
    <scope>IDENTIFICATION</scope>
</reference>
<sequence length="65" mass="7233">MVSVQMYMPLLSIVLCIMVISSRGDECLLRYRICSVKDRAVLKKICKNNGGIHGPMLKYAGAEKS</sequence>
<dbReference type="Proteomes" id="UP000887564">
    <property type="component" value="Unplaced"/>
</dbReference>
<feature type="chain" id="PRO_5037057694" evidence="1">
    <location>
        <begin position="25"/>
        <end position="65"/>
    </location>
</feature>